<evidence type="ECO:0000256" key="2">
    <source>
        <dbReference type="ARBA" id="ARBA00022963"/>
    </source>
</evidence>
<dbReference type="InterPro" id="IPR016035">
    <property type="entry name" value="Acyl_Trfase/lysoPLipase"/>
</dbReference>
<evidence type="ECO:0000256" key="5">
    <source>
        <dbReference type="SAM" id="Phobius"/>
    </source>
</evidence>
<protein>
    <recommendedName>
        <fullName evidence="6">PNPLA domain-containing protein</fullName>
    </recommendedName>
</protein>
<dbReference type="GO" id="GO:0016042">
    <property type="term" value="P:lipid catabolic process"/>
    <property type="evidence" value="ECO:0007669"/>
    <property type="project" value="UniProtKB-KW"/>
</dbReference>
<feature type="non-terminal residue" evidence="7">
    <location>
        <position position="421"/>
    </location>
</feature>
<keyword evidence="5" id="KW-0472">Membrane</keyword>
<sequence length="421" mass="46023">IVIDAGGPCGISQLEILKDAMERLANYANEGSPQTIKRPWEVFAMIGGTGTGGLIAILLVVLKMTAGEALETFTDLVNKVFKDADRNPDKQTERLKQWIRNVLTKYEVVPGTKLVSPNGTGPACKLFIPVFDRGNIGSPIILTNYVDRQSPPTSFTVAEAMLATCASPPVFSPAKVVKDFSAVEYVAADHGFSNPTRAIIDGAHRFFGGETPIICFLSIGCGHPGVNTVPGNSHISSQVAFLERAATDCERTAQEVASQMRKLTFYHRLSVAYGMEAAEYRLWKEPEDMVAQTRNYLTDEEVAKAMNQCVTTLNDGAGLTTLEYLGMFSTVFFVDGSSEETFKNDLIHHVRSLGGAQSQMSFQESMKFLSLPSMGGERLLVIDNADDPKVEISRFLPKWKRGTVILTSRNATHGQLAPYSH</sequence>
<keyword evidence="1" id="KW-0378">Hydrolase</keyword>
<proteinExistence type="predicted"/>
<dbReference type="HOGENOM" id="CLU_000288_144_5_1"/>
<feature type="non-terminal residue" evidence="7">
    <location>
        <position position="1"/>
    </location>
</feature>
<dbReference type="AlphaFoldDB" id="A0A0C3AGQ0"/>
<evidence type="ECO:0000313" key="8">
    <source>
        <dbReference type="Proteomes" id="UP000054097"/>
    </source>
</evidence>
<reference evidence="7 8" key="1">
    <citation type="submission" date="2014-04" db="EMBL/GenBank/DDBJ databases">
        <authorList>
            <consortium name="DOE Joint Genome Institute"/>
            <person name="Kuo A."/>
            <person name="Zuccaro A."/>
            <person name="Kohler A."/>
            <person name="Nagy L.G."/>
            <person name="Floudas D."/>
            <person name="Copeland A."/>
            <person name="Barry K.W."/>
            <person name="Cichocki N."/>
            <person name="Veneault-Fourrey C."/>
            <person name="LaButti K."/>
            <person name="Lindquist E.A."/>
            <person name="Lipzen A."/>
            <person name="Lundell T."/>
            <person name="Morin E."/>
            <person name="Murat C."/>
            <person name="Sun H."/>
            <person name="Tunlid A."/>
            <person name="Henrissat B."/>
            <person name="Grigoriev I.V."/>
            <person name="Hibbett D.S."/>
            <person name="Martin F."/>
            <person name="Nordberg H.P."/>
            <person name="Cantor M.N."/>
            <person name="Hua S.X."/>
        </authorList>
    </citation>
    <scope>NUCLEOTIDE SEQUENCE [LARGE SCALE GENOMIC DNA]</scope>
    <source>
        <strain evidence="7 8">MAFF 305830</strain>
    </source>
</reference>
<dbReference type="PROSITE" id="PS51635">
    <property type="entry name" value="PNPLA"/>
    <property type="match status" value="1"/>
</dbReference>
<keyword evidence="2" id="KW-0442">Lipid degradation</keyword>
<accession>A0A0C3AGQ0</accession>
<evidence type="ECO:0000256" key="1">
    <source>
        <dbReference type="ARBA" id="ARBA00022801"/>
    </source>
</evidence>
<keyword evidence="5" id="KW-1133">Transmembrane helix</keyword>
<dbReference type="PANTHER" id="PTHR24185:SF1">
    <property type="entry name" value="CALCIUM-INDEPENDENT PHOSPHOLIPASE A2-GAMMA"/>
    <property type="match status" value="1"/>
</dbReference>
<name>A0A0C3AGQ0_SERVB</name>
<feature type="domain" description="PNPLA" evidence="6">
    <location>
        <begin position="1"/>
        <end position="200"/>
    </location>
</feature>
<dbReference type="SUPFAM" id="SSF52151">
    <property type="entry name" value="FabD/lysophospholipase-like"/>
    <property type="match status" value="1"/>
</dbReference>
<dbReference type="Pfam" id="PF01734">
    <property type="entry name" value="Patatin"/>
    <property type="match status" value="1"/>
</dbReference>
<dbReference type="PANTHER" id="PTHR24185">
    <property type="entry name" value="CALCIUM-INDEPENDENT PHOSPHOLIPASE A2-GAMMA"/>
    <property type="match status" value="1"/>
</dbReference>
<dbReference type="OrthoDB" id="630895at2759"/>
<organism evidence="7 8">
    <name type="scientific">Serendipita vermifera MAFF 305830</name>
    <dbReference type="NCBI Taxonomy" id="933852"/>
    <lineage>
        <taxon>Eukaryota</taxon>
        <taxon>Fungi</taxon>
        <taxon>Dikarya</taxon>
        <taxon>Basidiomycota</taxon>
        <taxon>Agaricomycotina</taxon>
        <taxon>Agaricomycetes</taxon>
        <taxon>Sebacinales</taxon>
        <taxon>Serendipitaceae</taxon>
        <taxon>Serendipita</taxon>
    </lineage>
</organism>
<evidence type="ECO:0000259" key="6">
    <source>
        <dbReference type="PROSITE" id="PS51635"/>
    </source>
</evidence>
<feature type="transmembrane region" description="Helical" evidence="5">
    <location>
        <begin position="42"/>
        <end position="62"/>
    </location>
</feature>
<evidence type="ECO:0000256" key="4">
    <source>
        <dbReference type="PROSITE-ProRule" id="PRU01161"/>
    </source>
</evidence>
<dbReference type="GO" id="GO:0016020">
    <property type="term" value="C:membrane"/>
    <property type="evidence" value="ECO:0007669"/>
    <property type="project" value="TreeGrafter"/>
</dbReference>
<dbReference type="Proteomes" id="UP000054097">
    <property type="component" value="Unassembled WGS sequence"/>
</dbReference>
<comment type="caution">
    <text evidence="4">Lacks conserved residue(s) required for the propagation of feature annotation.</text>
</comment>
<dbReference type="InterPro" id="IPR002641">
    <property type="entry name" value="PNPLA_dom"/>
</dbReference>
<dbReference type="Gene3D" id="3.40.1090.10">
    <property type="entry name" value="Cytosolic phospholipase A2 catalytic domain"/>
    <property type="match status" value="1"/>
</dbReference>
<keyword evidence="5" id="KW-0812">Transmembrane</keyword>
<keyword evidence="8" id="KW-1185">Reference proteome</keyword>
<evidence type="ECO:0000256" key="3">
    <source>
        <dbReference type="ARBA" id="ARBA00023098"/>
    </source>
</evidence>
<reference evidence="8" key="2">
    <citation type="submission" date="2015-01" db="EMBL/GenBank/DDBJ databases">
        <title>Evolutionary Origins and Diversification of the Mycorrhizal Mutualists.</title>
        <authorList>
            <consortium name="DOE Joint Genome Institute"/>
            <consortium name="Mycorrhizal Genomics Consortium"/>
            <person name="Kohler A."/>
            <person name="Kuo A."/>
            <person name="Nagy L.G."/>
            <person name="Floudas D."/>
            <person name="Copeland A."/>
            <person name="Barry K.W."/>
            <person name="Cichocki N."/>
            <person name="Veneault-Fourrey C."/>
            <person name="LaButti K."/>
            <person name="Lindquist E.A."/>
            <person name="Lipzen A."/>
            <person name="Lundell T."/>
            <person name="Morin E."/>
            <person name="Murat C."/>
            <person name="Riley R."/>
            <person name="Ohm R."/>
            <person name="Sun H."/>
            <person name="Tunlid A."/>
            <person name="Henrissat B."/>
            <person name="Grigoriev I.V."/>
            <person name="Hibbett D.S."/>
            <person name="Martin F."/>
        </authorList>
    </citation>
    <scope>NUCLEOTIDE SEQUENCE [LARGE SCALE GENOMIC DNA]</scope>
    <source>
        <strain evidence="8">MAFF 305830</strain>
    </source>
</reference>
<gene>
    <name evidence="7" type="ORF">M408DRAFT_46864</name>
</gene>
<dbReference type="EMBL" id="KN824331">
    <property type="protein sequence ID" value="KIM23830.1"/>
    <property type="molecule type" value="Genomic_DNA"/>
</dbReference>
<evidence type="ECO:0000313" key="7">
    <source>
        <dbReference type="EMBL" id="KIM23830.1"/>
    </source>
</evidence>
<dbReference type="GO" id="GO:0047499">
    <property type="term" value="F:calcium-independent phospholipase A2 activity"/>
    <property type="evidence" value="ECO:0007669"/>
    <property type="project" value="TreeGrafter"/>
</dbReference>
<keyword evidence="3" id="KW-0443">Lipid metabolism</keyword>
<dbReference type="GO" id="GO:0019369">
    <property type="term" value="P:arachidonate metabolic process"/>
    <property type="evidence" value="ECO:0007669"/>
    <property type="project" value="TreeGrafter"/>
</dbReference>
<dbReference type="GO" id="GO:0046486">
    <property type="term" value="P:glycerolipid metabolic process"/>
    <property type="evidence" value="ECO:0007669"/>
    <property type="project" value="UniProtKB-ARBA"/>
</dbReference>